<dbReference type="AlphaFoldDB" id="A0A1H6ZAC6"/>
<accession>A0A1H6ZAC6</accession>
<dbReference type="Proteomes" id="UP000199532">
    <property type="component" value="Unassembled WGS sequence"/>
</dbReference>
<dbReference type="Pfam" id="PF13472">
    <property type="entry name" value="Lipase_GDSL_2"/>
    <property type="match status" value="1"/>
</dbReference>
<evidence type="ECO:0000313" key="2">
    <source>
        <dbReference type="EMBL" id="SEJ50268.1"/>
    </source>
</evidence>
<dbReference type="GO" id="GO:0004622">
    <property type="term" value="F:phosphatidylcholine lysophospholipase activity"/>
    <property type="evidence" value="ECO:0007669"/>
    <property type="project" value="TreeGrafter"/>
</dbReference>
<dbReference type="OrthoDB" id="9794725at2"/>
<dbReference type="Gene3D" id="3.40.50.1110">
    <property type="entry name" value="SGNH hydrolase"/>
    <property type="match status" value="1"/>
</dbReference>
<dbReference type="InterPro" id="IPR036514">
    <property type="entry name" value="SGNH_hydro_sf"/>
</dbReference>
<dbReference type="PANTHER" id="PTHR30383">
    <property type="entry name" value="THIOESTERASE 1/PROTEASE 1/LYSOPHOSPHOLIPASE L1"/>
    <property type="match status" value="1"/>
</dbReference>
<evidence type="ECO:0000313" key="3">
    <source>
        <dbReference type="Proteomes" id="UP000199532"/>
    </source>
</evidence>
<dbReference type="STRING" id="408657.SAMN04487995_5051"/>
<evidence type="ECO:0000259" key="1">
    <source>
        <dbReference type="Pfam" id="PF13472"/>
    </source>
</evidence>
<dbReference type="InterPro" id="IPR013830">
    <property type="entry name" value="SGNH_hydro"/>
</dbReference>
<dbReference type="SUPFAM" id="SSF52266">
    <property type="entry name" value="SGNH hydrolase"/>
    <property type="match status" value="2"/>
</dbReference>
<dbReference type="PANTHER" id="PTHR30383:SF5">
    <property type="entry name" value="SGNH HYDROLASE-TYPE ESTERASE DOMAIN-CONTAINING PROTEIN"/>
    <property type="match status" value="1"/>
</dbReference>
<gene>
    <name evidence="2" type="ORF">SAMN04487995_5051</name>
</gene>
<dbReference type="EMBL" id="FNXY01000008">
    <property type="protein sequence ID" value="SEJ50268.1"/>
    <property type="molecule type" value="Genomic_DNA"/>
</dbReference>
<organism evidence="2 3">
    <name type="scientific">Dyadobacter koreensis</name>
    <dbReference type="NCBI Taxonomy" id="408657"/>
    <lineage>
        <taxon>Bacteria</taxon>
        <taxon>Pseudomonadati</taxon>
        <taxon>Bacteroidota</taxon>
        <taxon>Cytophagia</taxon>
        <taxon>Cytophagales</taxon>
        <taxon>Spirosomataceae</taxon>
        <taxon>Dyadobacter</taxon>
    </lineage>
</organism>
<keyword evidence="3" id="KW-1185">Reference proteome</keyword>
<sequence length="240" mass="27197">MQRRQFLQTSLAVTSLGFPEKIISGKLVDEKPFIINAGIGGNNTTDLLARIEKDCLSHKPDFTILMIGTNDMNSKKYITLPEYEKNLRKIIERILDAKSQIMLMTILPVYEPHLYTRHEKSFYGDEGHKGRKEKVNETIKKAADDYKLHFLDMHRIFDKVGNISEESSSLLQNTLNSQKTDGVHPTPDGYRTMAVAIYEALIRTNVSYKRLVCFGDSITNGGGGVEGKSYPGYLKKLLDY</sequence>
<name>A0A1H6ZAC6_9BACT</name>
<feature type="domain" description="SGNH hydrolase-type esterase" evidence="1">
    <location>
        <begin position="32"/>
        <end position="191"/>
    </location>
</feature>
<reference evidence="2 3" key="1">
    <citation type="submission" date="2016-10" db="EMBL/GenBank/DDBJ databases">
        <authorList>
            <person name="de Groot N.N."/>
        </authorList>
    </citation>
    <scope>NUCLEOTIDE SEQUENCE [LARGE SCALE GENOMIC DNA]</scope>
    <source>
        <strain evidence="2 3">DSM 19938</strain>
    </source>
</reference>
<dbReference type="InterPro" id="IPR051532">
    <property type="entry name" value="Ester_Hydrolysis_Enzymes"/>
</dbReference>
<dbReference type="RefSeq" id="WP_090339671.1">
    <property type="nucleotide sequence ID" value="NZ_FNXY01000008.1"/>
</dbReference>
<proteinExistence type="predicted"/>
<protein>
    <submittedName>
        <fullName evidence="2">Lysophospholipase L1</fullName>
    </submittedName>
</protein>